<reference evidence="1" key="1">
    <citation type="submission" date="2022-01" db="EMBL/GenBank/DDBJ databases">
        <authorList>
            <person name="Jo J.-H."/>
            <person name="Im W.-T."/>
        </authorList>
    </citation>
    <scope>NUCLEOTIDE SEQUENCE</scope>
    <source>
        <strain evidence="1">XY25</strain>
    </source>
</reference>
<gene>
    <name evidence="1" type="ORF">LZ012_17510</name>
</gene>
<accession>A0ABS9K6N4</accession>
<protein>
    <submittedName>
        <fullName evidence="1">Uncharacterized protein</fullName>
    </submittedName>
</protein>
<evidence type="ECO:0000313" key="1">
    <source>
        <dbReference type="EMBL" id="MCG2578798.1"/>
    </source>
</evidence>
<sequence length="149" mass="15904">MLITVVGHSLANGRHQTSVDIVEYGNEACQRFAMQIVERQMDAPNRARKDRAGSWALSQTLTARSMASGVGTPASFRASRAPSATAGCGRVPADMSRTWPAWSWFRMASAIWERPELSVHGTSTVFGAGIGQSSLSAAVLFRAAATAFS</sequence>
<evidence type="ECO:0000313" key="2">
    <source>
        <dbReference type="Proteomes" id="UP001165384"/>
    </source>
</evidence>
<dbReference type="Proteomes" id="UP001165384">
    <property type="component" value="Unassembled WGS sequence"/>
</dbReference>
<organism evidence="1 2">
    <name type="scientific">Dechloromonas hankyongensis</name>
    <dbReference type="NCBI Taxonomy" id="2908002"/>
    <lineage>
        <taxon>Bacteria</taxon>
        <taxon>Pseudomonadati</taxon>
        <taxon>Pseudomonadota</taxon>
        <taxon>Betaproteobacteria</taxon>
        <taxon>Rhodocyclales</taxon>
        <taxon>Azonexaceae</taxon>
        <taxon>Dechloromonas</taxon>
    </lineage>
</organism>
<keyword evidence="2" id="KW-1185">Reference proteome</keyword>
<name>A0ABS9K6N4_9RHOO</name>
<comment type="caution">
    <text evidence="1">The sequence shown here is derived from an EMBL/GenBank/DDBJ whole genome shotgun (WGS) entry which is preliminary data.</text>
</comment>
<dbReference type="EMBL" id="JAKLTN010000005">
    <property type="protein sequence ID" value="MCG2578798.1"/>
    <property type="molecule type" value="Genomic_DNA"/>
</dbReference>
<proteinExistence type="predicted"/>